<organism evidence="2 3">
    <name type="scientific">Paracholeplasma vituli</name>
    <dbReference type="NCBI Taxonomy" id="69473"/>
    <lineage>
        <taxon>Bacteria</taxon>
        <taxon>Bacillati</taxon>
        <taxon>Mycoplasmatota</taxon>
        <taxon>Mollicutes</taxon>
        <taxon>Acholeplasmatales</taxon>
        <taxon>Acholeplasmataceae</taxon>
        <taxon>Paracholeplasma</taxon>
    </lineage>
</organism>
<accession>A0ABT2PVW0</accession>
<comment type="caution">
    <text evidence="2">The sequence shown here is derived from an EMBL/GenBank/DDBJ whole genome shotgun (WGS) entry which is preliminary data.</text>
</comment>
<keyword evidence="1" id="KW-0812">Transmembrane</keyword>
<evidence type="ECO:0000313" key="3">
    <source>
        <dbReference type="Proteomes" id="UP001209076"/>
    </source>
</evidence>
<name>A0ABT2PVW0_9MOLU</name>
<dbReference type="Proteomes" id="UP001209076">
    <property type="component" value="Unassembled WGS sequence"/>
</dbReference>
<keyword evidence="1" id="KW-0472">Membrane</keyword>
<feature type="transmembrane region" description="Helical" evidence="1">
    <location>
        <begin position="39"/>
        <end position="60"/>
    </location>
</feature>
<gene>
    <name evidence="2" type="ORF">N7603_05455</name>
</gene>
<keyword evidence="3" id="KW-1185">Reference proteome</keyword>
<protein>
    <submittedName>
        <fullName evidence="2">Uncharacterized protein</fullName>
    </submittedName>
</protein>
<reference evidence="3" key="1">
    <citation type="submission" date="2023-07" db="EMBL/GenBank/DDBJ databases">
        <title>Novel Mycoplasma species identified in domestic and wild animals.</title>
        <authorList>
            <person name="Volokhov D.V."/>
            <person name="Furtak V.A."/>
            <person name="Zagorodnyaya T.A."/>
        </authorList>
    </citation>
    <scope>NUCLEOTIDE SEQUENCE [LARGE SCALE GENOMIC DNA]</scope>
    <source>
        <strain evidence="3">92-19</strain>
    </source>
</reference>
<sequence length="85" mass="9225">MSNLGKWQELIELADKVGGPDILVEHIFQHGKNSGRKEVLIIGGITIAITGAIGGIIALVQKNMKDNSKIEAMKTELIETLKSKE</sequence>
<evidence type="ECO:0000313" key="2">
    <source>
        <dbReference type="EMBL" id="MCU0105099.1"/>
    </source>
</evidence>
<dbReference type="RefSeq" id="WP_262096363.1">
    <property type="nucleotide sequence ID" value="NZ_JAOEGN010000009.1"/>
</dbReference>
<proteinExistence type="predicted"/>
<keyword evidence="1" id="KW-1133">Transmembrane helix</keyword>
<evidence type="ECO:0000256" key="1">
    <source>
        <dbReference type="SAM" id="Phobius"/>
    </source>
</evidence>
<dbReference type="EMBL" id="JAOEGN010000009">
    <property type="protein sequence ID" value="MCU0105099.1"/>
    <property type="molecule type" value="Genomic_DNA"/>
</dbReference>